<sequence length="486" mass="55738">MFSIAFLDMSALITGLFLINFIIALTIIFLERKNPSATLAWIMILFLVPAAGIIFYFLFSQNIARQRIFRMTKYEEAIINASLNEQITAIKRSEFVFSNPESKKWQDMIRLHQSYSESFFTQDNKITVLTDGNHKFASLLKDIRNAKQSINIMYFIVKNDSMGRLLIDALTAKAREGVEVRFLIDAMGSRQISKKHLEPFKEAGGQYAYFFPPMFKYLNLKLNYRNHRKLVVIDGAVGYLGGFNVGNEYVGKKKKFGFWRDTHLRLMGSCVQDMNARFILDWRFASKEKLVLSQAYYDEPFQAGTTGIQIVSCGPDSSKEEIKQGYLKMISSAKKNIYIQTPYFVPDASILESLKMAVLSGVDVRIMIPCMPDHMFVYWATYSYVGILLNLGAKIYIYDNGFLHAKTVCVDGEIASIGSANFDIRSFKLNFEANAFIYDAAEVYKLEAIFETDMMHSHELTKHLYRSRPVMIKFKESVSRLLSDLL</sequence>
<protein>
    <submittedName>
        <fullName evidence="1">Cardiolipin synthase</fullName>
    </submittedName>
</protein>
<keyword evidence="2" id="KW-1185">Reference proteome</keyword>
<gene>
    <name evidence="1" type="primary">cls</name>
    <name evidence="1" type="ORF">FRZ06_08225</name>
</gene>
<organism evidence="1 2">
    <name type="scientific">Anoxybacterium hadale</name>
    <dbReference type="NCBI Taxonomy" id="3408580"/>
    <lineage>
        <taxon>Bacteria</taxon>
        <taxon>Bacillati</taxon>
        <taxon>Bacillota</taxon>
        <taxon>Clostridia</taxon>
        <taxon>Peptostreptococcales</taxon>
        <taxon>Anaerovoracaceae</taxon>
        <taxon>Anoxybacterium</taxon>
    </lineage>
</organism>
<reference evidence="1" key="1">
    <citation type="submission" date="2019-08" db="EMBL/GenBank/DDBJ databases">
        <title>Genome sequence of Clostridiales bacterium MT110.</title>
        <authorList>
            <person name="Cao J."/>
        </authorList>
    </citation>
    <scope>NUCLEOTIDE SEQUENCE</scope>
    <source>
        <strain evidence="1">MT110</strain>
    </source>
</reference>
<evidence type="ECO:0000313" key="2">
    <source>
        <dbReference type="Proteomes" id="UP000594014"/>
    </source>
</evidence>
<accession>A0ACD1AA31</accession>
<dbReference type="Proteomes" id="UP000594014">
    <property type="component" value="Chromosome"/>
</dbReference>
<evidence type="ECO:0000313" key="1">
    <source>
        <dbReference type="EMBL" id="QOX63337.1"/>
    </source>
</evidence>
<dbReference type="EMBL" id="CP042469">
    <property type="protein sequence ID" value="QOX63337.1"/>
    <property type="molecule type" value="Genomic_DNA"/>
</dbReference>
<name>A0ACD1AA31_9FIRM</name>
<proteinExistence type="predicted"/>